<accession>A0A1B4XCD9</accession>
<dbReference type="InParanoid" id="A0A1B4XCD9"/>
<dbReference type="Pfam" id="PF12974">
    <property type="entry name" value="Phosphonate-bd"/>
    <property type="match status" value="1"/>
</dbReference>
<organism evidence="2 3">
    <name type="scientific">Sulfuricaulis limicola</name>
    <dbReference type="NCBI Taxonomy" id="1620215"/>
    <lineage>
        <taxon>Bacteria</taxon>
        <taxon>Pseudomonadati</taxon>
        <taxon>Pseudomonadota</taxon>
        <taxon>Gammaproteobacteria</taxon>
        <taxon>Acidiferrobacterales</taxon>
        <taxon>Acidiferrobacteraceae</taxon>
        <taxon>Sulfuricaulis</taxon>
    </lineage>
</organism>
<proteinExistence type="predicted"/>
<sequence>MLTRNLAVCSLLLSGVFAAPPALADLIFSSPPRESRAKGEEVYQPIADYLSRVAGQKVIYRYPENWLVYQRDMQRGDYDIVFDGPAFIGWRQDRQGHVPLVKLPGKLSFVVAVKKEQEKIQELKQLAGRAVCAFPPPNLATLTVLYEFDNPSRQPLIVETQSFPEAYKGVMNGKCVAGILQAKMYEKLAAEQGGARVIFSSRALPNQAFTAGPRLASDLKDKITAALLSPEGKIATQKLRGEFKVEDFEPATKAEYAGLGKLLRDTWGFDLAESR</sequence>
<evidence type="ECO:0008006" key="4">
    <source>
        <dbReference type="Google" id="ProtNLM"/>
    </source>
</evidence>
<dbReference type="Gene3D" id="3.40.190.10">
    <property type="entry name" value="Periplasmic binding protein-like II"/>
    <property type="match status" value="2"/>
</dbReference>
<keyword evidence="3" id="KW-1185">Reference proteome</keyword>
<dbReference type="AlphaFoldDB" id="A0A1B4XCD9"/>
<keyword evidence="1" id="KW-0732">Signal</keyword>
<gene>
    <name evidence="2" type="ORF">SCL_0132</name>
</gene>
<dbReference type="KEGG" id="slim:SCL_0132"/>
<reference evidence="2 3" key="1">
    <citation type="submission" date="2015-05" db="EMBL/GenBank/DDBJ databases">
        <title>Complete genome sequence of a sulfur-oxidizing gammaproteobacterium strain HA5.</title>
        <authorList>
            <person name="Miura A."/>
            <person name="Kojima H."/>
            <person name="Fukui M."/>
        </authorList>
    </citation>
    <scope>NUCLEOTIDE SEQUENCE [LARGE SCALE GENOMIC DNA]</scope>
    <source>
        <strain evidence="2 3">HA5</strain>
    </source>
</reference>
<dbReference type="RefSeq" id="WP_172425860.1">
    <property type="nucleotide sequence ID" value="NZ_AP014879.1"/>
</dbReference>
<evidence type="ECO:0000256" key="1">
    <source>
        <dbReference type="SAM" id="SignalP"/>
    </source>
</evidence>
<protein>
    <recommendedName>
        <fullName evidence="4">ABC transporter substrate-binding protein</fullName>
    </recommendedName>
</protein>
<dbReference type="SUPFAM" id="SSF53850">
    <property type="entry name" value="Periplasmic binding protein-like II"/>
    <property type="match status" value="1"/>
</dbReference>
<evidence type="ECO:0000313" key="3">
    <source>
        <dbReference type="Proteomes" id="UP000243180"/>
    </source>
</evidence>
<dbReference type="Proteomes" id="UP000243180">
    <property type="component" value="Chromosome"/>
</dbReference>
<feature type="signal peptide" evidence="1">
    <location>
        <begin position="1"/>
        <end position="24"/>
    </location>
</feature>
<feature type="chain" id="PRO_5008572269" description="ABC transporter substrate-binding protein" evidence="1">
    <location>
        <begin position="25"/>
        <end position="275"/>
    </location>
</feature>
<evidence type="ECO:0000313" key="2">
    <source>
        <dbReference type="EMBL" id="BAV32456.1"/>
    </source>
</evidence>
<name>A0A1B4XCD9_9GAMM</name>
<dbReference type="EMBL" id="AP014879">
    <property type="protein sequence ID" value="BAV32456.1"/>
    <property type="molecule type" value="Genomic_DNA"/>
</dbReference>